<comment type="caution">
    <text evidence="2">The sequence shown here is derived from an EMBL/GenBank/DDBJ whole genome shotgun (WGS) entry which is preliminary data.</text>
</comment>
<dbReference type="InterPro" id="IPR011008">
    <property type="entry name" value="Dimeric_a/b-barrel"/>
</dbReference>
<name>A0ABW2B7M4_9RHOB</name>
<dbReference type="InterPro" id="IPR009799">
    <property type="entry name" value="EthD_dom"/>
</dbReference>
<reference evidence="3" key="1">
    <citation type="journal article" date="2019" name="Int. J. Syst. Evol. Microbiol.">
        <title>The Global Catalogue of Microorganisms (GCM) 10K type strain sequencing project: providing services to taxonomists for standard genome sequencing and annotation.</title>
        <authorList>
            <consortium name="The Broad Institute Genomics Platform"/>
            <consortium name="The Broad Institute Genome Sequencing Center for Infectious Disease"/>
            <person name="Wu L."/>
            <person name="Ma J."/>
        </authorList>
    </citation>
    <scope>NUCLEOTIDE SEQUENCE [LARGE SCALE GENOMIC DNA]</scope>
    <source>
        <strain evidence="3">CCUG 66188</strain>
    </source>
</reference>
<dbReference type="EMBL" id="JBHSWG010000003">
    <property type="protein sequence ID" value="MFC6761597.1"/>
    <property type="molecule type" value="Genomic_DNA"/>
</dbReference>
<proteinExistence type="predicted"/>
<sequence length="100" mass="12092">MIKTLTLLVRREDWTHDAFVKYWQEVHGPIARDVKQIRRYVQSEYLDQVIRQDVEEISLPVDGVAEVWYDSIESMREARNLRKARRCWRMVQNSSDVRAR</sequence>
<feature type="domain" description="EthD" evidence="1">
    <location>
        <begin position="11"/>
        <end position="79"/>
    </location>
</feature>
<dbReference type="Gene3D" id="3.30.70.100">
    <property type="match status" value="1"/>
</dbReference>
<evidence type="ECO:0000313" key="3">
    <source>
        <dbReference type="Proteomes" id="UP001596353"/>
    </source>
</evidence>
<accession>A0ABW2B7M4</accession>
<keyword evidence="3" id="KW-1185">Reference proteome</keyword>
<protein>
    <submittedName>
        <fullName evidence="2">EthD domain-containing protein</fullName>
    </submittedName>
</protein>
<evidence type="ECO:0000259" key="1">
    <source>
        <dbReference type="Pfam" id="PF07110"/>
    </source>
</evidence>
<organism evidence="2 3">
    <name type="scientific">Sulfitobacter porphyrae</name>
    <dbReference type="NCBI Taxonomy" id="1246864"/>
    <lineage>
        <taxon>Bacteria</taxon>
        <taxon>Pseudomonadati</taxon>
        <taxon>Pseudomonadota</taxon>
        <taxon>Alphaproteobacteria</taxon>
        <taxon>Rhodobacterales</taxon>
        <taxon>Roseobacteraceae</taxon>
        <taxon>Sulfitobacter</taxon>
    </lineage>
</organism>
<dbReference type="NCBIfam" id="TIGR02118">
    <property type="entry name" value="EthD family reductase"/>
    <property type="match status" value="1"/>
</dbReference>
<dbReference type="SUPFAM" id="SSF54909">
    <property type="entry name" value="Dimeric alpha+beta barrel"/>
    <property type="match status" value="1"/>
</dbReference>
<dbReference type="Pfam" id="PF07110">
    <property type="entry name" value="EthD"/>
    <property type="match status" value="1"/>
</dbReference>
<gene>
    <name evidence="2" type="ORF">ACFQFQ_22460</name>
</gene>
<dbReference type="Proteomes" id="UP001596353">
    <property type="component" value="Unassembled WGS sequence"/>
</dbReference>
<evidence type="ECO:0000313" key="2">
    <source>
        <dbReference type="EMBL" id="MFC6761597.1"/>
    </source>
</evidence>